<organism evidence="1 2">
    <name type="scientific">Gossypium aridum</name>
    <name type="common">American cotton</name>
    <name type="synonym">Erioxylum aridum</name>
    <dbReference type="NCBI Taxonomy" id="34290"/>
    <lineage>
        <taxon>Eukaryota</taxon>
        <taxon>Viridiplantae</taxon>
        <taxon>Streptophyta</taxon>
        <taxon>Embryophyta</taxon>
        <taxon>Tracheophyta</taxon>
        <taxon>Spermatophyta</taxon>
        <taxon>Magnoliopsida</taxon>
        <taxon>eudicotyledons</taxon>
        <taxon>Gunneridae</taxon>
        <taxon>Pentapetalae</taxon>
        <taxon>rosids</taxon>
        <taxon>malvids</taxon>
        <taxon>Malvales</taxon>
        <taxon>Malvaceae</taxon>
        <taxon>Malvoideae</taxon>
        <taxon>Gossypium</taxon>
    </lineage>
</organism>
<dbReference type="PANTHER" id="PTHR33168">
    <property type="entry name" value="STRESS INDUCED PROTEIN-RELATED"/>
    <property type="match status" value="1"/>
</dbReference>
<reference evidence="1 2" key="1">
    <citation type="journal article" date="2019" name="Genome Biol. Evol.">
        <title>Insights into the evolution of the New World diploid cottons (Gossypium, subgenus Houzingenia) based on genome sequencing.</title>
        <authorList>
            <person name="Grover C.E."/>
            <person name="Arick M.A. 2nd"/>
            <person name="Thrash A."/>
            <person name="Conover J.L."/>
            <person name="Sanders W.S."/>
            <person name="Peterson D.G."/>
            <person name="Frelichowski J.E."/>
            <person name="Scheffler J.A."/>
            <person name="Scheffler B.E."/>
            <person name="Wendel J.F."/>
        </authorList>
    </citation>
    <scope>NUCLEOTIDE SEQUENCE [LARGE SCALE GENOMIC DNA]</scope>
    <source>
        <strain evidence="1">185</strain>
        <tissue evidence="1">Leaf</tissue>
    </source>
</reference>
<proteinExistence type="predicted"/>
<accession>A0A7J8Y1V8</accession>
<evidence type="ECO:0000313" key="2">
    <source>
        <dbReference type="Proteomes" id="UP000593577"/>
    </source>
</evidence>
<comment type="caution">
    <text evidence="1">The sequence shown here is derived from an EMBL/GenBank/DDBJ whole genome shotgun (WGS) entry which is preliminary data.</text>
</comment>
<name>A0A7J8Y1V8_GOSAI</name>
<dbReference type="AlphaFoldDB" id="A0A7J8Y1V8"/>
<sequence length="138" mass="15308">MERSSSSLSPNEEQLLSCWGRLKLKLPWTKRKIRSLGHSITAAFRAKRPRPAGGFKYDPLSYAQNFDDGYGDDDPEGALYHGFSSRYAAPSSRSVTDNEPVPCMVNVKYKVAAVGIYCMIGFNCESTSSMDEPVESKV</sequence>
<gene>
    <name evidence="1" type="ORF">Goari_003904</name>
</gene>
<evidence type="ECO:0000313" key="1">
    <source>
        <dbReference type="EMBL" id="MBA0693535.1"/>
    </source>
</evidence>
<keyword evidence="2" id="KW-1185">Reference proteome</keyword>
<dbReference type="EMBL" id="JABFAA010000010">
    <property type="protein sequence ID" value="MBA0693535.1"/>
    <property type="molecule type" value="Genomic_DNA"/>
</dbReference>
<protein>
    <submittedName>
        <fullName evidence="1">Uncharacterized protein</fullName>
    </submittedName>
</protein>
<dbReference type="Proteomes" id="UP000593577">
    <property type="component" value="Unassembled WGS sequence"/>
</dbReference>